<keyword evidence="2" id="KW-1185">Reference proteome</keyword>
<evidence type="ECO:0000313" key="2">
    <source>
        <dbReference type="Proteomes" id="UP001500730"/>
    </source>
</evidence>
<evidence type="ECO:0008006" key="3">
    <source>
        <dbReference type="Google" id="ProtNLM"/>
    </source>
</evidence>
<accession>A0ABN3MH04</accession>
<proteinExistence type="predicted"/>
<protein>
    <recommendedName>
        <fullName evidence="3">Secreted protein</fullName>
    </recommendedName>
</protein>
<evidence type="ECO:0000313" key="1">
    <source>
        <dbReference type="EMBL" id="GAA2501965.1"/>
    </source>
</evidence>
<sequence>MTELLAALLGSLVGGLTTWAVARAQIRHEVTSRHRERIDDLVARLHTDAQMLGVKSLQTRLPDQSRLESLTLQAGILTARARDSDSHLACIVEEGLTSIHDNLILPNEMESEVAIVKPGSYGRSSFALSGLLAMWLRHPEKFERERPTFAAALAKVDEG</sequence>
<organism evidence="1 2">
    <name type="scientific">Terrabacter carboxydivorans</name>
    <dbReference type="NCBI Taxonomy" id="619730"/>
    <lineage>
        <taxon>Bacteria</taxon>
        <taxon>Bacillati</taxon>
        <taxon>Actinomycetota</taxon>
        <taxon>Actinomycetes</taxon>
        <taxon>Micrococcales</taxon>
        <taxon>Intrasporangiaceae</taxon>
        <taxon>Terrabacter</taxon>
    </lineage>
</organism>
<dbReference type="Proteomes" id="UP001500730">
    <property type="component" value="Unassembled WGS sequence"/>
</dbReference>
<dbReference type="RefSeq" id="WP_344257357.1">
    <property type="nucleotide sequence ID" value="NZ_BAAARE010000036.1"/>
</dbReference>
<name>A0ABN3MH04_9MICO</name>
<reference evidence="2" key="1">
    <citation type="journal article" date="2019" name="Int. J. Syst. Evol. Microbiol.">
        <title>The Global Catalogue of Microorganisms (GCM) 10K type strain sequencing project: providing services to taxonomists for standard genome sequencing and annotation.</title>
        <authorList>
            <consortium name="The Broad Institute Genomics Platform"/>
            <consortium name="The Broad Institute Genome Sequencing Center for Infectious Disease"/>
            <person name="Wu L."/>
            <person name="Ma J."/>
        </authorList>
    </citation>
    <scope>NUCLEOTIDE SEQUENCE [LARGE SCALE GENOMIC DNA]</scope>
    <source>
        <strain evidence="2">JCM 16259</strain>
    </source>
</reference>
<dbReference type="EMBL" id="BAAARE010000036">
    <property type="protein sequence ID" value="GAA2501965.1"/>
    <property type="molecule type" value="Genomic_DNA"/>
</dbReference>
<comment type="caution">
    <text evidence="1">The sequence shown here is derived from an EMBL/GenBank/DDBJ whole genome shotgun (WGS) entry which is preliminary data.</text>
</comment>
<gene>
    <name evidence="1" type="ORF">GCM10009858_45140</name>
</gene>